<protein>
    <submittedName>
        <fullName evidence="13">Putative transcriptional regulator sim1</fullName>
    </submittedName>
</protein>
<organism evidence="13">
    <name type="scientific">Xenopsylla cheopis</name>
    <name type="common">Oriental rat flea</name>
    <name type="synonym">Pulex cheopis</name>
    <dbReference type="NCBI Taxonomy" id="163159"/>
    <lineage>
        <taxon>Eukaryota</taxon>
        <taxon>Metazoa</taxon>
        <taxon>Ecdysozoa</taxon>
        <taxon>Arthropoda</taxon>
        <taxon>Hexapoda</taxon>
        <taxon>Insecta</taxon>
        <taxon>Pterygota</taxon>
        <taxon>Neoptera</taxon>
        <taxon>Endopterygota</taxon>
        <taxon>Siphonaptera</taxon>
        <taxon>Pulicidae</taxon>
        <taxon>Xenopsyllinae</taxon>
        <taxon>Xenopsylla</taxon>
    </lineage>
</organism>
<evidence type="ECO:0000313" key="13">
    <source>
        <dbReference type="EMBL" id="NOV48896.1"/>
    </source>
</evidence>
<dbReference type="PROSITE" id="PS50112">
    <property type="entry name" value="PAS"/>
    <property type="match status" value="2"/>
</dbReference>
<evidence type="ECO:0000256" key="3">
    <source>
        <dbReference type="ARBA" id="ARBA00022843"/>
    </source>
</evidence>
<dbReference type="InterPro" id="IPR001067">
    <property type="entry name" value="Nuc_translocat"/>
</dbReference>
<dbReference type="InterPro" id="IPR013767">
    <property type="entry name" value="PAS_fold"/>
</dbReference>
<dbReference type="PANTHER" id="PTHR23043">
    <property type="entry name" value="HYPOXIA-INDUCIBLE FACTOR 1 ALPHA"/>
    <property type="match status" value="1"/>
</dbReference>
<dbReference type="PRINTS" id="PR00785">
    <property type="entry name" value="NCTRNSLOCATR"/>
</dbReference>
<feature type="compositionally biased region" description="Low complexity" evidence="10">
    <location>
        <begin position="543"/>
        <end position="560"/>
    </location>
</feature>
<dbReference type="EMBL" id="GIIL01005170">
    <property type="protein sequence ID" value="NOV48896.1"/>
    <property type="molecule type" value="Transcribed_RNA"/>
</dbReference>
<feature type="region of interest" description="Disordered" evidence="10">
    <location>
        <begin position="1"/>
        <end position="31"/>
    </location>
</feature>
<dbReference type="InterPro" id="IPR036638">
    <property type="entry name" value="HLH_DNA-bd_sf"/>
</dbReference>
<dbReference type="GO" id="GO:0071456">
    <property type="term" value="P:cellular response to hypoxia"/>
    <property type="evidence" value="ECO:0007669"/>
    <property type="project" value="TreeGrafter"/>
</dbReference>
<keyword evidence="7" id="KW-0804">Transcription</keyword>
<name>A0A6M2DRR1_XENCH</name>
<dbReference type="InterPro" id="IPR011598">
    <property type="entry name" value="bHLH_dom"/>
</dbReference>
<dbReference type="SMART" id="SM00353">
    <property type="entry name" value="HLH"/>
    <property type="match status" value="1"/>
</dbReference>
<dbReference type="AlphaFoldDB" id="A0A6M2DRR1"/>
<dbReference type="Pfam" id="PF08447">
    <property type="entry name" value="PAS_3"/>
    <property type="match status" value="1"/>
</dbReference>
<evidence type="ECO:0000256" key="8">
    <source>
        <dbReference type="ARBA" id="ARBA00023242"/>
    </source>
</evidence>
<evidence type="ECO:0000256" key="1">
    <source>
        <dbReference type="ARBA" id="ARBA00004123"/>
    </source>
</evidence>
<evidence type="ECO:0000256" key="6">
    <source>
        <dbReference type="ARBA" id="ARBA00023159"/>
    </source>
</evidence>
<dbReference type="InterPro" id="IPR000014">
    <property type="entry name" value="PAS"/>
</dbReference>
<evidence type="ECO:0000259" key="11">
    <source>
        <dbReference type="PROSITE" id="PS50112"/>
    </source>
</evidence>
<keyword evidence="3" id="KW-0832">Ubl conjugation</keyword>
<feature type="domain" description="PAS" evidence="11">
    <location>
        <begin position="101"/>
        <end position="164"/>
    </location>
</feature>
<dbReference type="PANTHER" id="PTHR23043:SF17">
    <property type="entry name" value="PROTEIN SIMILAR"/>
    <property type="match status" value="1"/>
</dbReference>
<feature type="region of interest" description="Disordered" evidence="10">
    <location>
        <begin position="542"/>
        <end position="590"/>
    </location>
</feature>
<dbReference type="SUPFAM" id="SSF47459">
    <property type="entry name" value="HLH, helix-loop-helix DNA-binding domain"/>
    <property type="match status" value="1"/>
</dbReference>
<dbReference type="GO" id="GO:0005634">
    <property type="term" value="C:nucleus"/>
    <property type="evidence" value="ECO:0007669"/>
    <property type="project" value="UniProtKB-SubCell"/>
</dbReference>
<proteinExistence type="predicted"/>
<dbReference type="SUPFAM" id="SSF55785">
    <property type="entry name" value="PYP-like sensor domain (PAS domain)"/>
    <property type="match status" value="2"/>
</dbReference>
<evidence type="ECO:0000256" key="7">
    <source>
        <dbReference type="ARBA" id="ARBA00023163"/>
    </source>
</evidence>
<keyword evidence="5" id="KW-0238">DNA-binding</keyword>
<dbReference type="GO" id="GO:0000981">
    <property type="term" value="F:DNA-binding transcription factor activity, RNA polymerase II-specific"/>
    <property type="evidence" value="ECO:0007669"/>
    <property type="project" value="TreeGrafter"/>
</dbReference>
<accession>A0A6M2DRR1</accession>
<dbReference type="GO" id="GO:0005667">
    <property type="term" value="C:transcription regulator complex"/>
    <property type="evidence" value="ECO:0007669"/>
    <property type="project" value="InterPro"/>
</dbReference>
<dbReference type="Pfam" id="PF23171">
    <property type="entry name" value="bHLH_HIF1A"/>
    <property type="match status" value="1"/>
</dbReference>
<evidence type="ECO:0000259" key="12">
    <source>
        <dbReference type="PROSITE" id="PS50888"/>
    </source>
</evidence>
<keyword evidence="9" id="KW-0379">Hydroxylation</keyword>
<dbReference type="CDD" id="cd11433">
    <property type="entry name" value="bHLH-PAS_HIF"/>
    <property type="match status" value="1"/>
</dbReference>
<feature type="domain" description="BHLH" evidence="12">
    <location>
        <begin position="22"/>
        <end position="75"/>
    </location>
</feature>
<keyword evidence="4" id="KW-0805">Transcription regulation</keyword>
<dbReference type="Gene3D" id="3.30.450.20">
    <property type="entry name" value="PAS domain"/>
    <property type="match status" value="2"/>
</dbReference>
<comment type="subcellular location">
    <subcellularLocation>
        <location evidence="1">Nucleus</location>
    </subcellularLocation>
</comment>
<dbReference type="Pfam" id="PF00989">
    <property type="entry name" value="PAS"/>
    <property type="match status" value="1"/>
</dbReference>
<evidence type="ECO:0000256" key="9">
    <source>
        <dbReference type="ARBA" id="ARBA00023278"/>
    </source>
</evidence>
<dbReference type="InterPro" id="IPR035965">
    <property type="entry name" value="PAS-like_dom_sf"/>
</dbReference>
<keyword evidence="2" id="KW-0677">Repeat</keyword>
<feature type="compositionally biased region" description="Basic and acidic residues" evidence="10">
    <location>
        <begin position="1"/>
        <end position="13"/>
    </location>
</feature>
<dbReference type="InterPro" id="IPR013655">
    <property type="entry name" value="PAS_fold_3"/>
</dbReference>
<reference evidence="13" key="1">
    <citation type="submission" date="2020-03" db="EMBL/GenBank/DDBJ databases">
        <title>Transcriptomic Profiling of the Digestive Tract of the Rat Flea, Xenopsylla cheopis, Following Blood Feeding and Infection with Yersinia pestis.</title>
        <authorList>
            <person name="Bland D.M."/>
            <person name="Martens C.A."/>
            <person name="Virtaneva K."/>
            <person name="Kanakabandi K."/>
            <person name="Long D."/>
            <person name="Rosenke R."/>
            <person name="Saturday G.A."/>
            <person name="Hoyt F.H."/>
            <person name="Bruno D.P."/>
            <person name="Ribeiro J.M.C."/>
            <person name="Hinnebusch J."/>
        </authorList>
    </citation>
    <scope>NUCLEOTIDE SEQUENCE</scope>
</reference>
<dbReference type="NCBIfam" id="TIGR00229">
    <property type="entry name" value="sensory_box"/>
    <property type="match status" value="1"/>
</dbReference>
<evidence type="ECO:0000256" key="10">
    <source>
        <dbReference type="SAM" id="MobiDB-lite"/>
    </source>
</evidence>
<dbReference type="GO" id="GO:0005737">
    <property type="term" value="C:cytoplasm"/>
    <property type="evidence" value="ECO:0007669"/>
    <property type="project" value="InterPro"/>
</dbReference>
<keyword evidence="6" id="KW-0010">Activator</keyword>
<dbReference type="GO" id="GO:0000977">
    <property type="term" value="F:RNA polymerase II transcription regulatory region sequence-specific DNA binding"/>
    <property type="evidence" value="ECO:0007669"/>
    <property type="project" value="TreeGrafter"/>
</dbReference>
<evidence type="ECO:0000256" key="4">
    <source>
        <dbReference type="ARBA" id="ARBA00023015"/>
    </source>
</evidence>
<dbReference type="SMART" id="SM00091">
    <property type="entry name" value="PAS"/>
    <property type="match status" value="2"/>
</dbReference>
<dbReference type="CDD" id="cd00130">
    <property type="entry name" value="PAS"/>
    <property type="match status" value="2"/>
</dbReference>
<evidence type="ECO:0000256" key="5">
    <source>
        <dbReference type="ARBA" id="ARBA00023125"/>
    </source>
</evidence>
<feature type="domain" description="PAS" evidence="11">
    <location>
        <begin position="237"/>
        <end position="302"/>
    </location>
</feature>
<sequence length="853" mass="93677">MEEKSVTERGKPCKEKRRNNEKRKEKSRNAARCRRSRETEIFTELADCLPLIKYHTDHLDKTSVMRLTISYLRIRAAIPQIISTDYASLTALSMKDDENFLLEALGGFLIMISPEGDIVYVSSNVAEYLGISQVDMMGQSIFDFSHPCDHDEIKEATSVKANSSRSIHSVFPRMKCTLTSKGRNVNIKSATYKVIHCTGHILHGHNVGDEDAEQTFELQLAGYFLAVARPIPHPSNIEIPLDSKTFLTKHNMKLRFTYVDDKMKDLLGYESEDLLESSVFDCHHAEDAENLVSSFKCLIAKGQSETPQYRFLCRHGGYAWVVTQSTVIYDKLMKPQSIVSVHYLISGILLRGEVFSSAQLAANEKTKSVVKIECSSISNNNNNLNAHPVTGNYPILPTVTPPSCAPTLVTADIFSALSDADSALPLRTETATAKIFAPRTEEMNTGFLTFDDEVGKTVLKQEPEDLTHLAPTAGDVCIPLHPPMEDGSGYLVADVFDEFDLAADAESYLIASAEIRNSLNCSGSSNNNTLLNCHDNNSADQFSFEPLSPSSSKRSGSLPPLCSPGKSITSVDDGGGGEGDGNDLDSSSDSLDGITITSDNLLASDLEIRAPYIPMNGIDDLPLLMSEDLMWGALPDYVDLHKGVQKSRKHENPASLIPSVSPVPLELAEEASALAQLLSADSIDLFETSKSSFWSTKLDKAMDLQIEAAMMTAPLEVSHFDHKSSSYKRASSQTVRITNKRPRNNDCQGNDHPSSKCVPIVLNEKQIMHKFPNSSTTNHKGDTSSGYEIKNVGSDSDFITKNSLVRAKEYINSNPHIVKQHSDSVLKNLLVSGCDVGAGYLCILPPTPHLEKI</sequence>
<dbReference type="FunFam" id="3.30.450.20:FF:000015">
    <property type="entry name" value="Hypoxia-inducible factor 1-alpha isoform 1"/>
    <property type="match status" value="1"/>
</dbReference>
<dbReference type="GO" id="GO:0046983">
    <property type="term" value="F:protein dimerization activity"/>
    <property type="evidence" value="ECO:0007669"/>
    <property type="project" value="InterPro"/>
</dbReference>
<evidence type="ECO:0000256" key="2">
    <source>
        <dbReference type="ARBA" id="ARBA00022737"/>
    </source>
</evidence>
<dbReference type="PROSITE" id="PS50888">
    <property type="entry name" value="BHLH"/>
    <property type="match status" value="1"/>
</dbReference>
<dbReference type="GO" id="GO:0045944">
    <property type="term" value="P:positive regulation of transcription by RNA polymerase II"/>
    <property type="evidence" value="ECO:0007669"/>
    <property type="project" value="UniProtKB-ARBA"/>
</dbReference>
<keyword evidence="8" id="KW-0539">Nucleus</keyword>